<proteinExistence type="predicted"/>
<dbReference type="Proteomes" id="UP000234323">
    <property type="component" value="Unassembled WGS sequence"/>
</dbReference>
<protein>
    <submittedName>
        <fullName evidence="1">Uncharacterized protein</fullName>
    </submittedName>
</protein>
<accession>A0A2I1GWY3</accession>
<comment type="caution">
    <text evidence="1">The sequence shown here is derived from an EMBL/GenBank/DDBJ whole genome shotgun (WGS) entry which is preliminary data.</text>
</comment>
<evidence type="ECO:0000313" key="1">
    <source>
        <dbReference type="EMBL" id="PKY51127.1"/>
    </source>
</evidence>
<dbReference type="VEuPathDB" id="FungiDB:RhiirA1_171065"/>
<dbReference type="AlphaFoldDB" id="A0A2I1GWY3"/>
<dbReference type="VEuPathDB" id="FungiDB:RhiirFUN_000686"/>
<reference evidence="1 2" key="1">
    <citation type="submission" date="2015-10" db="EMBL/GenBank/DDBJ databases">
        <title>Genome analyses suggest a sexual origin of heterokaryosis in a supposedly ancient asexual fungus.</title>
        <authorList>
            <person name="Ropars J."/>
            <person name="Sedzielewska K."/>
            <person name="Noel J."/>
            <person name="Charron P."/>
            <person name="Farinelli L."/>
            <person name="Marton T."/>
            <person name="Kruger M."/>
            <person name="Pelin A."/>
            <person name="Brachmann A."/>
            <person name="Corradi N."/>
        </authorList>
    </citation>
    <scope>NUCLEOTIDE SEQUENCE [LARGE SCALE GENOMIC DNA]</scope>
    <source>
        <strain evidence="1 2">A4</strain>
    </source>
</reference>
<sequence>MFYDIPAYWSDAEIFELLNANVGFVEYMRTKRCYKYKTVRIKDKFHWQASKRLENDVQHDDILVIKDFVKTYHAFFGKIIRLHDIGYGLWMKKQNDFIDDKGELQEFTGRSNYQNKASRSNGFQMEWEQQSGTSTHFAPSRMHKQWRFIKRTKYNVFRLSSLD</sequence>
<keyword evidence="2" id="KW-1185">Reference proteome</keyword>
<name>A0A2I1GWY3_9GLOM</name>
<evidence type="ECO:0000313" key="2">
    <source>
        <dbReference type="Proteomes" id="UP000234323"/>
    </source>
</evidence>
<gene>
    <name evidence="1" type="ORF">RhiirA4_467977</name>
</gene>
<dbReference type="VEuPathDB" id="FungiDB:FUN_003199"/>
<organism evidence="1 2">
    <name type="scientific">Rhizophagus irregularis</name>
    <dbReference type="NCBI Taxonomy" id="588596"/>
    <lineage>
        <taxon>Eukaryota</taxon>
        <taxon>Fungi</taxon>
        <taxon>Fungi incertae sedis</taxon>
        <taxon>Mucoromycota</taxon>
        <taxon>Glomeromycotina</taxon>
        <taxon>Glomeromycetes</taxon>
        <taxon>Glomerales</taxon>
        <taxon>Glomeraceae</taxon>
        <taxon>Rhizophagus</taxon>
    </lineage>
</organism>
<dbReference type="EMBL" id="LLXI01000968">
    <property type="protein sequence ID" value="PKY51127.1"/>
    <property type="molecule type" value="Genomic_DNA"/>
</dbReference>